<gene>
    <name evidence="3" type="ORF">A2W18_06770</name>
</gene>
<protein>
    <recommendedName>
        <fullName evidence="2">M23ase beta-sheet core domain-containing protein</fullName>
    </recommendedName>
</protein>
<dbReference type="Gene3D" id="6.10.250.3150">
    <property type="match status" value="1"/>
</dbReference>
<dbReference type="InterPro" id="IPR050570">
    <property type="entry name" value="Cell_wall_metabolism_enzyme"/>
</dbReference>
<organism evidence="3 4">
    <name type="scientific">Candidatus Muproteobacteria bacterium RBG_16_60_9</name>
    <dbReference type="NCBI Taxonomy" id="1817755"/>
    <lineage>
        <taxon>Bacteria</taxon>
        <taxon>Pseudomonadati</taxon>
        <taxon>Pseudomonadota</taxon>
        <taxon>Candidatus Muproteobacteria</taxon>
    </lineage>
</organism>
<feature type="domain" description="M23ase beta-sheet core" evidence="2">
    <location>
        <begin position="288"/>
        <end position="381"/>
    </location>
</feature>
<keyword evidence="1" id="KW-0175">Coiled coil</keyword>
<dbReference type="PANTHER" id="PTHR21666">
    <property type="entry name" value="PEPTIDASE-RELATED"/>
    <property type="match status" value="1"/>
</dbReference>
<evidence type="ECO:0000313" key="3">
    <source>
        <dbReference type="EMBL" id="OGI67837.1"/>
    </source>
</evidence>
<dbReference type="CDD" id="cd12797">
    <property type="entry name" value="M23_peptidase"/>
    <property type="match status" value="1"/>
</dbReference>
<name>A0A1F6VDV9_9PROT</name>
<sequence>MVESARRRLSINLLSIIAAIGLYAPNPARADAQEKQLQQVRERIERLQRELNVAVGKRDSEREELQTHERRINDFTRSLRDIDGRLQSQTRALGELTRRERRERDAQRNQIRALESEMRAAYSVGREPYLKVLLNQENPAATSRVLAYYRYFNEARVTRIDAAESALKRLEKLQDEIGEQTRELRDLRTTQQLSRQELEQSRRSRSELLAALNRQVANQSDEIGRLRTDEQRLERLVRELKTVLPPADVPFPDGNERFAKLRGRLPLPLAGRIVARYGQPKGVGNLAWRGIFLAGKEGQPVHAISRGRVVYADWLRGFGLLLILDHGDGYMTLYGHNEALRQETGDWVKAGQVIATVGSTGDAPASGVYFEIRQNGVPQDPLQWCATGRTAPSRARR</sequence>
<dbReference type="AlphaFoldDB" id="A0A1F6VDV9"/>
<accession>A0A1F6VDV9</accession>
<dbReference type="SUPFAM" id="SSF51261">
    <property type="entry name" value="Duplicated hybrid motif"/>
    <property type="match status" value="1"/>
</dbReference>
<dbReference type="Pfam" id="PF01551">
    <property type="entry name" value="Peptidase_M23"/>
    <property type="match status" value="1"/>
</dbReference>
<dbReference type="FunFam" id="2.70.70.10:FF:000003">
    <property type="entry name" value="Murein hydrolase activator EnvC"/>
    <property type="match status" value="1"/>
</dbReference>
<dbReference type="PANTHER" id="PTHR21666:SF270">
    <property type="entry name" value="MUREIN HYDROLASE ACTIVATOR ENVC"/>
    <property type="match status" value="1"/>
</dbReference>
<dbReference type="GO" id="GO:0004222">
    <property type="term" value="F:metalloendopeptidase activity"/>
    <property type="evidence" value="ECO:0007669"/>
    <property type="project" value="TreeGrafter"/>
</dbReference>
<evidence type="ECO:0000313" key="4">
    <source>
        <dbReference type="Proteomes" id="UP000179076"/>
    </source>
</evidence>
<dbReference type="EMBL" id="MFSP01000045">
    <property type="protein sequence ID" value="OGI67837.1"/>
    <property type="molecule type" value="Genomic_DNA"/>
</dbReference>
<evidence type="ECO:0000256" key="1">
    <source>
        <dbReference type="SAM" id="Coils"/>
    </source>
</evidence>
<reference evidence="3 4" key="1">
    <citation type="journal article" date="2016" name="Nat. Commun.">
        <title>Thousands of microbial genomes shed light on interconnected biogeochemical processes in an aquifer system.</title>
        <authorList>
            <person name="Anantharaman K."/>
            <person name="Brown C.T."/>
            <person name="Hug L.A."/>
            <person name="Sharon I."/>
            <person name="Castelle C.J."/>
            <person name="Probst A.J."/>
            <person name="Thomas B.C."/>
            <person name="Singh A."/>
            <person name="Wilkins M.J."/>
            <person name="Karaoz U."/>
            <person name="Brodie E.L."/>
            <person name="Williams K.H."/>
            <person name="Hubbard S.S."/>
            <person name="Banfield J.F."/>
        </authorList>
    </citation>
    <scope>NUCLEOTIDE SEQUENCE [LARGE SCALE GENOMIC DNA]</scope>
</reference>
<dbReference type="Gene3D" id="2.70.70.10">
    <property type="entry name" value="Glucose Permease (Domain IIA)"/>
    <property type="match status" value="1"/>
</dbReference>
<feature type="coiled-coil region" evidence="1">
    <location>
        <begin position="30"/>
        <end position="117"/>
    </location>
</feature>
<evidence type="ECO:0000259" key="2">
    <source>
        <dbReference type="Pfam" id="PF01551"/>
    </source>
</evidence>
<dbReference type="InterPro" id="IPR011055">
    <property type="entry name" value="Dup_hybrid_motif"/>
</dbReference>
<dbReference type="Proteomes" id="UP000179076">
    <property type="component" value="Unassembled WGS sequence"/>
</dbReference>
<feature type="coiled-coil region" evidence="1">
    <location>
        <begin position="160"/>
        <end position="229"/>
    </location>
</feature>
<comment type="caution">
    <text evidence="3">The sequence shown here is derived from an EMBL/GenBank/DDBJ whole genome shotgun (WGS) entry which is preliminary data.</text>
</comment>
<dbReference type="InterPro" id="IPR016047">
    <property type="entry name" value="M23ase_b-sheet_dom"/>
</dbReference>
<proteinExistence type="predicted"/>